<dbReference type="PANTHER" id="PTHR31760:SF0">
    <property type="entry name" value="S-ADENOSYL-L-METHIONINE-DEPENDENT METHYLTRANSFERASES SUPERFAMILY PROTEIN"/>
    <property type="match status" value="1"/>
</dbReference>
<keyword evidence="2 6" id="KW-0698">rRNA processing</keyword>
<organism evidence="7">
    <name type="scientific">uncultured Flavobacteriia bacterium</name>
    <dbReference type="NCBI Taxonomy" id="212695"/>
    <lineage>
        <taxon>Bacteria</taxon>
        <taxon>Pseudomonadati</taxon>
        <taxon>Bacteroidota</taxon>
        <taxon>Flavobacteriia</taxon>
        <taxon>environmental samples</taxon>
    </lineage>
</organism>
<dbReference type="EMBL" id="FQ032808">
    <property type="protein sequence ID" value="CBL87121.1"/>
    <property type="molecule type" value="Genomic_DNA"/>
</dbReference>
<comment type="similarity">
    <text evidence="6">Belongs to the methyltransferase superfamily. RNA methyltransferase RsmG family.</text>
</comment>
<dbReference type="SUPFAM" id="SSF53335">
    <property type="entry name" value="S-adenosyl-L-methionine-dependent methyltransferases"/>
    <property type="match status" value="1"/>
</dbReference>
<dbReference type="GO" id="GO:0005829">
    <property type="term" value="C:cytosol"/>
    <property type="evidence" value="ECO:0007669"/>
    <property type="project" value="TreeGrafter"/>
</dbReference>
<keyword evidence="3 6" id="KW-0489">Methyltransferase</keyword>
<comment type="caution">
    <text evidence="6">Lacks conserved residue(s) required for the propagation of feature annotation.</text>
</comment>
<reference evidence="7" key="1">
    <citation type="submission" date="2010-05" db="EMBL/GenBank/DDBJ databases">
        <authorList>
            <person name="Genoscope - CEA"/>
        </authorList>
    </citation>
    <scope>NUCLEOTIDE SEQUENCE</scope>
</reference>
<dbReference type="InterPro" id="IPR029063">
    <property type="entry name" value="SAM-dependent_MTases_sf"/>
</dbReference>
<protein>
    <recommendedName>
        <fullName evidence="6">Ribosomal RNA small subunit methyltransferase G</fullName>
        <ecNumber evidence="6">2.1.1.-</ecNumber>
    </recommendedName>
    <alternativeName>
        <fullName evidence="6">16S rRNA 7-methylguanosine methyltransferase</fullName>
        <shortName evidence="6">16S rRNA m7G methyltransferase</shortName>
    </alternativeName>
</protein>
<reference evidence="7" key="2">
    <citation type="journal article" date="2012" name="Environ. Microbiol.">
        <title>Genomic content of uncultured Bacteroidetes from contrasting oceanic provinces in the North Atlantic Ocean.</title>
        <authorList>
            <person name="Gomez-Pereira P.R."/>
            <person name="Schuler M."/>
            <person name="Fuchs B.M."/>
            <person name="Bennke C."/>
            <person name="Teeling H."/>
            <person name="Waldmann J."/>
            <person name="Richter M."/>
            <person name="Barbe V."/>
            <person name="Bataille E."/>
            <person name="Glockner F.O."/>
            <person name="Amann R."/>
        </authorList>
    </citation>
    <scope>NUCLEOTIDE SEQUENCE</scope>
</reference>
<feature type="binding site" evidence="6">
    <location>
        <position position="77"/>
    </location>
    <ligand>
        <name>S-adenosyl-L-methionine</name>
        <dbReference type="ChEBI" id="CHEBI:59789"/>
    </ligand>
</feature>
<comment type="function">
    <text evidence="6">Specifically methylates the N7 position of a guanine in 16S rRNA.</text>
</comment>
<dbReference type="PIRSF" id="PIRSF003078">
    <property type="entry name" value="GidB"/>
    <property type="match status" value="1"/>
</dbReference>
<feature type="binding site" evidence="6">
    <location>
        <position position="141"/>
    </location>
    <ligand>
        <name>S-adenosyl-L-methionine</name>
        <dbReference type="ChEBI" id="CHEBI:59789"/>
    </ligand>
</feature>
<keyword evidence="5 6" id="KW-0949">S-adenosyl-L-methionine</keyword>
<keyword evidence="4 6" id="KW-0808">Transferase</keyword>
<evidence type="ECO:0000256" key="4">
    <source>
        <dbReference type="ARBA" id="ARBA00022679"/>
    </source>
</evidence>
<evidence type="ECO:0000256" key="2">
    <source>
        <dbReference type="ARBA" id="ARBA00022552"/>
    </source>
</evidence>
<dbReference type="GO" id="GO:0070043">
    <property type="term" value="F:rRNA (guanine-N7-)-methyltransferase activity"/>
    <property type="evidence" value="ECO:0007669"/>
    <property type="project" value="UniProtKB-UniRule"/>
</dbReference>
<feature type="binding site" evidence="6">
    <location>
        <position position="82"/>
    </location>
    <ligand>
        <name>S-adenosyl-L-methionine</name>
        <dbReference type="ChEBI" id="CHEBI:59789"/>
    </ligand>
</feature>
<keyword evidence="1 6" id="KW-0963">Cytoplasm</keyword>
<dbReference type="EC" id="2.1.1.-" evidence="6"/>
<dbReference type="Pfam" id="PF02527">
    <property type="entry name" value="GidB"/>
    <property type="match status" value="1"/>
</dbReference>
<dbReference type="CDD" id="cd02440">
    <property type="entry name" value="AdoMet_MTases"/>
    <property type="match status" value="1"/>
</dbReference>
<dbReference type="PANTHER" id="PTHR31760">
    <property type="entry name" value="S-ADENOSYL-L-METHIONINE-DEPENDENT METHYLTRANSFERASES SUPERFAMILY PROTEIN"/>
    <property type="match status" value="1"/>
</dbReference>
<accession>F4MLV8</accession>
<evidence type="ECO:0000256" key="1">
    <source>
        <dbReference type="ARBA" id="ARBA00022490"/>
    </source>
</evidence>
<dbReference type="NCBIfam" id="TIGR00138">
    <property type="entry name" value="rsmG_gidB"/>
    <property type="match status" value="1"/>
</dbReference>
<evidence type="ECO:0000313" key="7">
    <source>
        <dbReference type="EMBL" id="CBL87121.1"/>
    </source>
</evidence>
<dbReference type="HAMAP" id="MF_00074">
    <property type="entry name" value="16SrRNA_methyltr_G"/>
    <property type="match status" value="1"/>
</dbReference>
<name>F4MLV8_9BACT</name>
<evidence type="ECO:0000256" key="5">
    <source>
        <dbReference type="ARBA" id="ARBA00022691"/>
    </source>
</evidence>
<comment type="subcellular location">
    <subcellularLocation>
        <location evidence="6">Cytoplasm</location>
    </subcellularLocation>
</comment>
<dbReference type="Gene3D" id="3.40.50.150">
    <property type="entry name" value="Vaccinia Virus protein VP39"/>
    <property type="match status" value="1"/>
</dbReference>
<feature type="binding site" evidence="6">
    <location>
        <begin position="128"/>
        <end position="129"/>
    </location>
    <ligand>
        <name>S-adenosyl-L-methionine</name>
        <dbReference type="ChEBI" id="CHEBI:59789"/>
    </ligand>
</feature>
<dbReference type="InterPro" id="IPR003682">
    <property type="entry name" value="rRNA_ssu_MeTfrase_G"/>
</dbReference>
<sequence length="207" mass="23280">MEKIIAPLNWHENFSFLTADAVDKINSLPSLYGFWNNQINVISRSDQDEIWKHHIIHSLVLGNLIPISKGLRVLDLGTGGGFPGIPLAIAFPEIEFILVDSIGKKIKVVNAIVKELRLENVSAIHSRAESLDDSFDIIITRAVASIEKLVSLTKNLFTDKKGAFIYALKGGDLTHEIRGHKTQIYPVNKWLKGSYFDKKYVVRIKVF</sequence>
<dbReference type="AlphaFoldDB" id="F4MLV8"/>
<evidence type="ECO:0000256" key="6">
    <source>
        <dbReference type="HAMAP-Rule" id="MF_00074"/>
    </source>
</evidence>
<gene>
    <name evidence="6" type="primary">rsmG</name>
    <name evidence="7" type="ORF">S3_816_0023</name>
</gene>
<proteinExistence type="inferred from homology"/>
<evidence type="ECO:0000256" key="3">
    <source>
        <dbReference type="ARBA" id="ARBA00022603"/>
    </source>
</evidence>